<dbReference type="Pfam" id="PF00172">
    <property type="entry name" value="Zn_clus"/>
    <property type="match status" value="1"/>
</dbReference>
<keyword evidence="2" id="KW-0479">Metal-binding</keyword>
<evidence type="ECO:0000256" key="8">
    <source>
        <dbReference type="SAM" id="MobiDB-lite"/>
    </source>
</evidence>
<feature type="transmembrane region" description="Helical" evidence="9">
    <location>
        <begin position="612"/>
        <end position="631"/>
    </location>
</feature>
<dbReference type="Gene3D" id="4.10.240.10">
    <property type="entry name" value="Zn(2)-C6 fungal-type DNA-binding domain"/>
    <property type="match status" value="1"/>
</dbReference>
<dbReference type="CDD" id="cd12148">
    <property type="entry name" value="fungal_TF_MHR"/>
    <property type="match status" value="1"/>
</dbReference>
<feature type="non-terminal residue" evidence="11">
    <location>
        <position position="632"/>
    </location>
</feature>
<dbReference type="PANTHER" id="PTHR31313">
    <property type="entry name" value="TY1 ENHANCER ACTIVATOR"/>
    <property type="match status" value="1"/>
</dbReference>
<evidence type="ECO:0000313" key="11">
    <source>
        <dbReference type="EMBL" id="ORZ38912.1"/>
    </source>
</evidence>
<dbReference type="InterPro" id="IPR007219">
    <property type="entry name" value="XnlR_reg_dom"/>
</dbReference>
<accession>A0A1Y2I0H8</accession>
<evidence type="ECO:0000256" key="9">
    <source>
        <dbReference type="SAM" id="Phobius"/>
    </source>
</evidence>
<comment type="subcellular location">
    <subcellularLocation>
        <location evidence="1">Nucleus</location>
    </subcellularLocation>
</comment>
<dbReference type="InterPro" id="IPR051615">
    <property type="entry name" value="Transcr_Regulatory_Elem"/>
</dbReference>
<evidence type="ECO:0000256" key="6">
    <source>
        <dbReference type="ARBA" id="ARBA00023163"/>
    </source>
</evidence>
<keyword evidence="6" id="KW-0804">Transcription</keyword>
<dbReference type="GO" id="GO:0003677">
    <property type="term" value="F:DNA binding"/>
    <property type="evidence" value="ECO:0007669"/>
    <property type="project" value="UniProtKB-KW"/>
</dbReference>
<feature type="compositionally biased region" description="Gly residues" evidence="8">
    <location>
        <begin position="204"/>
        <end position="215"/>
    </location>
</feature>
<organism evidence="11 12">
    <name type="scientific">Catenaria anguillulae PL171</name>
    <dbReference type="NCBI Taxonomy" id="765915"/>
    <lineage>
        <taxon>Eukaryota</taxon>
        <taxon>Fungi</taxon>
        <taxon>Fungi incertae sedis</taxon>
        <taxon>Blastocladiomycota</taxon>
        <taxon>Blastocladiomycetes</taxon>
        <taxon>Blastocladiales</taxon>
        <taxon>Catenariaceae</taxon>
        <taxon>Catenaria</taxon>
    </lineage>
</organism>
<keyword evidence="12" id="KW-1185">Reference proteome</keyword>
<evidence type="ECO:0000256" key="4">
    <source>
        <dbReference type="ARBA" id="ARBA00023015"/>
    </source>
</evidence>
<keyword evidence="3" id="KW-0862">Zinc</keyword>
<dbReference type="GO" id="GO:0000981">
    <property type="term" value="F:DNA-binding transcription factor activity, RNA polymerase II-specific"/>
    <property type="evidence" value="ECO:0007669"/>
    <property type="project" value="InterPro"/>
</dbReference>
<dbReference type="GO" id="GO:0005634">
    <property type="term" value="C:nucleus"/>
    <property type="evidence" value="ECO:0007669"/>
    <property type="project" value="UniProtKB-SubCell"/>
</dbReference>
<dbReference type="OrthoDB" id="39175at2759"/>
<keyword evidence="4" id="KW-0805">Transcription regulation</keyword>
<feature type="domain" description="Xylanolytic transcriptional activator regulatory" evidence="10">
    <location>
        <begin position="395"/>
        <end position="472"/>
    </location>
</feature>
<evidence type="ECO:0000256" key="1">
    <source>
        <dbReference type="ARBA" id="ARBA00004123"/>
    </source>
</evidence>
<gene>
    <name evidence="11" type="ORF">BCR44DRAFT_187378</name>
</gene>
<evidence type="ECO:0000256" key="3">
    <source>
        <dbReference type="ARBA" id="ARBA00022833"/>
    </source>
</evidence>
<evidence type="ECO:0000259" key="10">
    <source>
        <dbReference type="SMART" id="SM00906"/>
    </source>
</evidence>
<dbReference type="CDD" id="cd00067">
    <property type="entry name" value="GAL4"/>
    <property type="match status" value="1"/>
</dbReference>
<feature type="compositionally biased region" description="Basic residues" evidence="8">
    <location>
        <begin position="36"/>
        <end position="46"/>
    </location>
</feature>
<feature type="compositionally biased region" description="Low complexity" evidence="8">
    <location>
        <begin position="169"/>
        <end position="187"/>
    </location>
</feature>
<dbReference type="Proteomes" id="UP000193411">
    <property type="component" value="Unassembled WGS sequence"/>
</dbReference>
<comment type="caution">
    <text evidence="11">The sequence shown here is derived from an EMBL/GenBank/DDBJ whole genome shotgun (WGS) entry which is preliminary data.</text>
</comment>
<reference evidence="11 12" key="1">
    <citation type="submission" date="2016-07" db="EMBL/GenBank/DDBJ databases">
        <title>Pervasive Adenine N6-methylation of Active Genes in Fungi.</title>
        <authorList>
            <consortium name="DOE Joint Genome Institute"/>
            <person name="Mondo S.J."/>
            <person name="Dannebaum R.O."/>
            <person name="Kuo R.C."/>
            <person name="Labutti K."/>
            <person name="Haridas S."/>
            <person name="Kuo A."/>
            <person name="Salamov A."/>
            <person name="Ahrendt S.R."/>
            <person name="Lipzen A."/>
            <person name="Sullivan W."/>
            <person name="Andreopoulos W.B."/>
            <person name="Clum A."/>
            <person name="Lindquist E."/>
            <person name="Daum C."/>
            <person name="Ramamoorthy G.K."/>
            <person name="Gryganskyi A."/>
            <person name="Culley D."/>
            <person name="Magnuson J.K."/>
            <person name="James T.Y."/>
            <person name="O'Malley M.A."/>
            <person name="Stajich J.E."/>
            <person name="Spatafora J.W."/>
            <person name="Visel A."/>
            <person name="Grigoriev I.V."/>
        </authorList>
    </citation>
    <scope>NUCLEOTIDE SEQUENCE [LARGE SCALE GENOMIC DNA]</scope>
    <source>
        <strain evidence="11 12">PL171</strain>
    </source>
</reference>
<dbReference type="InterPro" id="IPR036864">
    <property type="entry name" value="Zn2-C6_fun-type_DNA-bd_sf"/>
</dbReference>
<keyword evidence="9" id="KW-1133">Transmembrane helix</keyword>
<dbReference type="Pfam" id="PF04082">
    <property type="entry name" value="Fungal_trans"/>
    <property type="match status" value="1"/>
</dbReference>
<feature type="region of interest" description="Disordered" evidence="8">
    <location>
        <begin position="163"/>
        <end position="221"/>
    </location>
</feature>
<protein>
    <submittedName>
        <fullName evidence="11">Fungal-specific transcription factor domain-domain-containing protein</fullName>
    </submittedName>
</protein>
<evidence type="ECO:0000256" key="7">
    <source>
        <dbReference type="ARBA" id="ARBA00023242"/>
    </source>
</evidence>
<dbReference type="STRING" id="765915.A0A1Y2I0H8"/>
<dbReference type="EMBL" id="MCFL01000007">
    <property type="protein sequence ID" value="ORZ38912.1"/>
    <property type="molecule type" value="Genomic_DNA"/>
</dbReference>
<evidence type="ECO:0000256" key="2">
    <source>
        <dbReference type="ARBA" id="ARBA00022723"/>
    </source>
</evidence>
<dbReference type="InterPro" id="IPR001138">
    <property type="entry name" value="Zn2Cys6_DnaBD"/>
</dbReference>
<dbReference type="GO" id="GO:0008270">
    <property type="term" value="F:zinc ion binding"/>
    <property type="evidence" value="ECO:0007669"/>
    <property type="project" value="InterPro"/>
</dbReference>
<proteinExistence type="predicted"/>
<feature type="transmembrane region" description="Helical" evidence="9">
    <location>
        <begin position="550"/>
        <end position="569"/>
    </location>
</feature>
<sequence>MNNNTLALALALADFESSLPLPRMLCLEPSTSSHHKFIPHTRHSLRTRTMDPSFLPGAPGQDPSTSADTFASRPAAGSSSTLHPHDDDDQPASKRSRISVACDTCRRKKVRHDSHSLVISRALTDTAIHDVRRGSCANQVKCNGGQPCDYCARVNFPCTYQAPKRRGNSGRSGSANAGASSSTSAAGGADGDGPSGDDSMQGTGNDGHAGGGGGGGEDDDDEELADMMTFLVSLEENGGINALRSLGSSSGMHLLRMWSDRVSEGVLVVPSVLKKHTPRGPETDLPPPEIIELLLDFFFEYLHPFMPITERQMIYNSLSQPNPPLMLLNSIFAISSRVYEGLSPDRTDKPGASDIFLNRTRQIARNILLEPPCLEYIQAMLLLSFHEMGFLRGSTWLLSGVAIRMAQDIGLNRRMDNLTGALSISPLQRHLMKKTWTAVFIMDRFVCAVLGRPLAIHEEDCDVEWPSPDDERELSGEDGTKLLSDYVELAKLSAILGKILRNINSVRNHSPGRLAFSLPEIHTALSQWLNQLPPTLRYSFNPKAPIPSRFAAFLNALYYTCIILLYRPFISSAKARSSPLFPQYLHICSTAAQAIVHICHARVDEFFLLPNVILYCLFTAITTLVITLNCMA</sequence>
<name>A0A1Y2I0H8_9FUNG</name>
<evidence type="ECO:0000256" key="5">
    <source>
        <dbReference type="ARBA" id="ARBA00023125"/>
    </source>
</evidence>
<dbReference type="SMART" id="SM00906">
    <property type="entry name" value="Fungal_trans"/>
    <property type="match status" value="1"/>
</dbReference>
<keyword evidence="5" id="KW-0238">DNA-binding</keyword>
<dbReference type="GO" id="GO:0006351">
    <property type="term" value="P:DNA-templated transcription"/>
    <property type="evidence" value="ECO:0007669"/>
    <property type="project" value="InterPro"/>
</dbReference>
<evidence type="ECO:0000313" key="12">
    <source>
        <dbReference type="Proteomes" id="UP000193411"/>
    </source>
</evidence>
<feature type="region of interest" description="Disordered" evidence="8">
    <location>
        <begin position="36"/>
        <end position="95"/>
    </location>
</feature>
<keyword evidence="7" id="KW-0539">Nucleus</keyword>
<dbReference type="PANTHER" id="PTHR31313:SF81">
    <property type="entry name" value="TY1 ENHANCER ACTIVATOR"/>
    <property type="match status" value="1"/>
</dbReference>
<keyword evidence="9" id="KW-0472">Membrane</keyword>
<keyword evidence="9" id="KW-0812">Transmembrane</keyword>
<dbReference type="AlphaFoldDB" id="A0A1Y2I0H8"/>